<dbReference type="InterPro" id="IPR051128">
    <property type="entry name" value="EgtD_Methyltrsf_superfamily"/>
</dbReference>
<dbReference type="Pfam" id="PF10017">
    <property type="entry name" value="Methyltransf_33"/>
    <property type="match status" value="1"/>
</dbReference>
<organism evidence="4 5">
    <name type="scientific">Sapientia aquatica</name>
    <dbReference type="NCBI Taxonomy" id="1549640"/>
    <lineage>
        <taxon>Bacteria</taxon>
        <taxon>Pseudomonadati</taxon>
        <taxon>Pseudomonadota</taxon>
        <taxon>Betaproteobacteria</taxon>
        <taxon>Burkholderiales</taxon>
        <taxon>Oxalobacteraceae</taxon>
        <taxon>Sapientia</taxon>
    </lineage>
</organism>
<dbReference type="OrthoDB" id="5289726at2"/>
<dbReference type="Proteomes" id="UP000294829">
    <property type="component" value="Unassembled WGS sequence"/>
</dbReference>
<protein>
    <submittedName>
        <fullName evidence="4">L-histidine N(Alpha)-methyltransferase</fullName>
        <ecNumber evidence="4">2.1.1.44</ecNumber>
    </submittedName>
</protein>
<evidence type="ECO:0000313" key="5">
    <source>
        <dbReference type="Proteomes" id="UP000294829"/>
    </source>
</evidence>
<dbReference type="EMBL" id="SMYL01000001">
    <property type="protein sequence ID" value="TDK68491.1"/>
    <property type="molecule type" value="Genomic_DNA"/>
</dbReference>
<dbReference type="SUPFAM" id="SSF53335">
    <property type="entry name" value="S-adenosyl-L-methionine-dependent methyltransferases"/>
    <property type="match status" value="1"/>
</dbReference>
<sequence>MHTSAVLEESALLTQHSFTAEIEAGLLQDCATISPKFLYDALGSHLFAAITFLPEYYPTNTEKSILAQYRNQIAEVVGKDGVLIDLGAGNCLKAASLFDSLKPSTYVAIDFSIEYLNEALNQLKSKHPEIAMHALGMDFSQHLTLPNSIPMQHRTFFYPGSSIGNFSAVEALQLLKKIKSQILDGGLLIGMDLMKPDDVLIDAYDDPLKVTAAFNLNILRSINNHLNSDFDVSQFKHVVTINHQENRVELYLEALDDVRVQWPNNVRTFKKGERIHTENSHKYTIESIKQLLRSAGFESIQIWTDAKKYFAVIYAK</sequence>
<accession>A0A4R5W5S4</accession>
<dbReference type="InterPro" id="IPR035094">
    <property type="entry name" value="EgtD"/>
</dbReference>
<proteinExistence type="predicted"/>
<feature type="domain" description="Histidine-specific methyltransferase SAM-dependent" evidence="3">
    <location>
        <begin position="19"/>
        <end position="315"/>
    </location>
</feature>
<dbReference type="EC" id="2.1.1.44" evidence="4"/>
<dbReference type="InterPro" id="IPR019257">
    <property type="entry name" value="MeTrfase_dom"/>
</dbReference>
<keyword evidence="2 4" id="KW-0808">Transferase</keyword>
<evidence type="ECO:0000313" key="4">
    <source>
        <dbReference type="EMBL" id="TDK68491.1"/>
    </source>
</evidence>
<evidence type="ECO:0000256" key="2">
    <source>
        <dbReference type="ARBA" id="ARBA00022679"/>
    </source>
</evidence>
<dbReference type="AlphaFoldDB" id="A0A4R5W5S4"/>
<keyword evidence="1 4" id="KW-0489">Methyltransferase</keyword>
<dbReference type="InterPro" id="IPR017804">
    <property type="entry name" value="MeTrfase_EgtD-like"/>
</dbReference>
<evidence type="ECO:0000256" key="1">
    <source>
        <dbReference type="ARBA" id="ARBA00022603"/>
    </source>
</evidence>
<name>A0A4R5W5S4_9BURK</name>
<dbReference type="PIRSF" id="PIRSF018005">
    <property type="entry name" value="UCP018005"/>
    <property type="match status" value="1"/>
</dbReference>
<dbReference type="InterPro" id="IPR029063">
    <property type="entry name" value="SAM-dependent_MTases_sf"/>
</dbReference>
<evidence type="ECO:0000259" key="3">
    <source>
        <dbReference type="Pfam" id="PF10017"/>
    </source>
</evidence>
<comment type="caution">
    <text evidence="4">The sequence shown here is derived from an EMBL/GenBank/DDBJ whole genome shotgun (WGS) entry which is preliminary data.</text>
</comment>
<gene>
    <name evidence="4" type="primary">egtD</name>
    <name evidence="4" type="ORF">E2I14_02830</name>
</gene>
<dbReference type="NCBIfam" id="TIGR03438">
    <property type="entry name" value="egtD_ergothio"/>
    <property type="match status" value="1"/>
</dbReference>
<dbReference type="GO" id="GO:0052706">
    <property type="term" value="F:L-histidine N(alpha)-methyltransferase activity"/>
    <property type="evidence" value="ECO:0007669"/>
    <property type="project" value="UniProtKB-EC"/>
</dbReference>
<dbReference type="PANTHER" id="PTHR43397">
    <property type="entry name" value="ERGOTHIONEINE BIOSYNTHESIS PROTEIN 1"/>
    <property type="match status" value="1"/>
</dbReference>
<reference evidence="4 5" key="1">
    <citation type="submission" date="2019-03" db="EMBL/GenBank/DDBJ databases">
        <title>Sapientia aquatica gen. nov., sp. nov., isolated from a crater lake.</title>
        <authorList>
            <person name="Felfoldi T."/>
            <person name="Szabo A."/>
            <person name="Toth E."/>
            <person name="Schumann P."/>
            <person name="Keki Z."/>
            <person name="Marialigeti K."/>
            <person name="Mathe I."/>
        </authorList>
    </citation>
    <scope>NUCLEOTIDE SEQUENCE [LARGE SCALE GENOMIC DNA]</scope>
    <source>
        <strain evidence="4 5">SA-152</strain>
    </source>
</reference>
<dbReference type="Gene3D" id="3.40.50.150">
    <property type="entry name" value="Vaccinia Virus protein VP39"/>
    <property type="match status" value="1"/>
</dbReference>
<keyword evidence="5" id="KW-1185">Reference proteome</keyword>
<dbReference type="GO" id="GO:0032259">
    <property type="term" value="P:methylation"/>
    <property type="evidence" value="ECO:0007669"/>
    <property type="project" value="UniProtKB-KW"/>
</dbReference>
<dbReference type="RefSeq" id="WP_133325195.1">
    <property type="nucleotide sequence ID" value="NZ_SMYL01000001.1"/>
</dbReference>
<dbReference type="PANTHER" id="PTHR43397:SF1">
    <property type="entry name" value="ERGOTHIONEINE BIOSYNTHESIS PROTEIN 1"/>
    <property type="match status" value="1"/>
</dbReference>